<evidence type="ECO:0000313" key="6">
    <source>
        <dbReference type="EMBL" id="MBN1572583.1"/>
    </source>
</evidence>
<comment type="caution">
    <text evidence="6">The sequence shown here is derived from an EMBL/GenBank/DDBJ whole genome shotgun (WGS) entry which is preliminary data.</text>
</comment>
<sequence length="145" mass="15577">MIKKNRWLFIILTIAVSASLSLITGCGKTKAPDFEADYDVIIIGGGMGGLSAGAHLASNGLKVLLLEQHHKVGGCATNFTRGDFVFETSLHEMAGGGPRTEDGALRRLMTLCGVYDKVETYQLPELYRSIYPGGVDVTLPSTWEG</sequence>
<dbReference type="Gene3D" id="3.50.50.60">
    <property type="entry name" value="FAD/NAD(P)-binding domain"/>
    <property type="match status" value="1"/>
</dbReference>
<dbReference type="Pfam" id="PF13450">
    <property type="entry name" value="NAD_binding_8"/>
    <property type="match status" value="1"/>
</dbReference>
<dbReference type="Proteomes" id="UP000809273">
    <property type="component" value="Unassembled WGS sequence"/>
</dbReference>
<organism evidence="6 7">
    <name type="scientific">Candidatus Zymogenus saltonus</name>
    <dbReference type="NCBI Taxonomy" id="2844893"/>
    <lineage>
        <taxon>Bacteria</taxon>
        <taxon>Deltaproteobacteria</taxon>
        <taxon>Candidatus Zymogenia</taxon>
        <taxon>Candidatus Zymogeniales</taxon>
        <taxon>Candidatus Zymogenaceae</taxon>
        <taxon>Candidatus Zymogenus</taxon>
    </lineage>
</organism>
<accession>A0A9D8PNN3</accession>
<keyword evidence="5" id="KW-0520">NAD</keyword>
<dbReference type="PROSITE" id="PS51257">
    <property type="entry name" value="PROKAR_LIPOPROTEIN"/>
    <property type="match status" value="1"/>
</dbReference>
<proteinExistence type="predicted"/>
<evidence type="ECO:0000256" key="1">
    <source>
        <dbReference type="ARBA" id="ARBA00022630"/>
    </source>
</evidence>
<keyword evidence="1" id="KW-0285">Flavoprotein</keyword>
<dbReference type="InterPro" id="IPR036188">
    <property type="entry name" value="FAD/NAD-bd_sf"/>
</dbReference>
<gene>
    <name evidence="6" type="ORF">JW984_05225</name>
</gene>
<evidence type="ECO:0000313" key="7">
    <source>
        <dbReference type="Proteomes" id="UP000809273"/>
    </source>
</evidence>
<keyword evidence="2" id="KW-0732">Signal</keyword>
<reference evidence="6" key="1">
    <citation type="journal article" date="2021" name="Environ. Microbiol.">
        <title>Genomic characterization of three novel Desulfobacterota classes expand the metabolic and phylogenetic diversity of the phylum.</title>
        <authorList>
            <person name="Murphy C.L."/>
            <person name="Biggerstaff J."/>
            <person name="Eichhorn A."/>
            <person name="Ewing E."/>
            <person name="Shahan R."/>
            <person name="Soriano D."/>
            <person name="Stewart S."/>
            <person name="VanMol K."/>
            <person name="Walker R."/>
            <person name="Walters P."/>
            <person name="Elshahed M.S."/>
            <person name="Youssef N.H."/>
        </authorList>
    </citation>
    <scope>NUCLEOTIDE SEQUENCE</scope>
    <source>
        <strain evidence="6">Zod_Metabat.24</strain>
    </source>
</reference>
<dbReference type="InterPro" id="IPR052206">
    <property type="entry name" value="Retinol_saturase"/>
</dbReference>
<reference evidence="6" key="2">
    <citation type="submission" date="2021-01" db="EMBL/GenBank/DDBJ databases">
        <authorList>
            <person name="Hahn C.R."/>
            <person name="Youssef N.H."/>
            <person name="Elshahed M."/>
        </authorList>
    </citation>
    <scope>NUCLEOTIDE SEQUENCE</scope>
    <source>
        <strain evidence="6">Zod_Metabat.24</strain>
    </source>
</reference>
<keyword evidence="3" id="KW-0274">FAD</keyword>
<evidence type="ECO:0000256" key="3">
    <source>
        <dbReference type="ARBA" id="ARBA00022827"/>
    </source>
</evidence>
<dbReference type="SUPFAM" id="SSF51905">
    <property type="entry name" value="FAD/NAD(P)-binding domain"/>
    <property type="match status" value="1"/>
</dbReference>
<dbReference type="PANTHER" id="PTHR46091:SF3">
    <property type="entry name" value="AMINE OXIDASE DOMAIN-CONTAINING PROTEIN"/>
    <property type="match status" value="1"/>
</dbReference>
<evidence type="ECO:0000256" key="5">
    <source>
        <dbReference type="ARBA" id="ARBA00023027"/>
    </source>
</evidence>
<dbReference type="EMBL" id="JAFGIX010000025">
    <property type="protein sequence ID" value="MBN1572583.1"/>
    <property type="molecule type" value="Genomic_DNA"/>
</dbReference>
<keyword evidence="4" id="KW-0521">NADP</keyword>
<evidence type="ECO:0000256" key="4">
    <source>
        <dbReference type="ARBA" id="ARBA00022857"/>
    </source>
</evidence>
<dbReference type="AlphaFoldDB" id="A0A9D8PNN3"/>
<protein>
    <submittedName>
        <fullName evidence="6">NAD(P)-binding protein</fullName>
    </submittedName>
</protein>
<name>A0A9D8PNN3_9DELT</name>
<dbReference type="PANTHER" id="PTHR46091">
    <property type="entry name" value="BLR7054 PROTEIN"/>
    <property type="match status" value="1"/>
</dbReference>
<evidence type="ECO:0000256" key="2">
    <source>
        <dbReference type="ARBA" id="ARBA00022729"/>
    </source>
</evidence>